<evidence type="ECO:0000313" key="5">
    <source>
        <dbReference type="Proteomes" id="UP000216802"/>
    </source>
</evidence>
<organism evidence="2 5">
    <name type="scientific">Lentilactobacillus parakefiri</name>
    <dbReference type="NCBI Taxonomy" id="152332"/>
    <lineage>
        <taxon>Bacteria</taxon>
        <taxon>Bacillati</taxon>
        <taxon>Bacillota</taxon>
        <taxon>Bacilli</taxon>
        <taxon>Lactobacillales</taxon>
        <taxon>Lactobacillaceae</taxon>
        <taxon>Lentilactobacillus</taxon>
    </lineage>
</organism>
<dbReference type="EMBL" id="NCXI01000039">
    <property type="protein sequence ID" value="PAK83490.1"/>
    <property type="molecule type" value="Genomic_DNA"/>
</dbReference>
<evidence type="ECO:0000313" key="2">
    <source>
        <dbReference type="EMBL" id="PAK83490.1"/>
    </source>
</evidence>
<evidence type="ECO:0000313" key="3">
    <source>
        <dbReference type="EMBL" id="TDG93850.1"/>
    </source>
</evidence>
<evidence type="ECO:0000313" key="6">
    <source>
        <dbReference type="Proteomes" id="UP000294668"/>
    </source>
</evidence>
<reference evidence="1 4" key="1">
    <citation type="journal article" date="2017" name="Biosci Microbiota Food Health">
        <title>Genomic characterization reconfirms the taxonomic status of Lactobacillus parakefiri.</title>
        <authorList>
            <person name="Tanizawa Y."/>
            <person name="Kobayashi H."/>
            <person name="Kaminuma E."/>
            <person name="Sakamoto M."/>
            <person name="Ohkuma M."/>
            <person name="Nakamura Y."/>
            <person name="Arita M."/>
            <person name="Tohno M."/>
        </authorList>
    </citation>
    <scope>NUCLEOTIDE SEQUENCE [LARGE SCALE GENOMIC DNA]</scope>
    <source>
        <strain evidence="1 4">JCM 8573</strain>
    </source>
</reference>
<dbReference type="OrthoDB" id="2325061at2"/>
<reference evidence="3" key="4">
    <citation type="submission" date="2019-02" db="EMBL/GenBank/DDBJ databases">
        <authorList>
            <person name="Buron G."/>
            <person name="Chaylann A."/>
            <person name="Dolejs I."/>
            <person name="Forster J."/>
            <person name="Miks M.H."/>
        </authorList>
    </citation>
    <scope>NUCLEOTIDE SEQUENCE</scope>
    <source>
        <strain evidence="3">DSM 10551</strain>
    </source>
</reference>
<evidence type="ECO:0000313" key="4">
    <source>
        <dbReference type="Proteomes" id="UP000214739"/>
    </source>
</evidence>
<dbReference type="Proteomes" id="UP000294668">
    <property type="component" value="Unassembled WGS sequence"/>
</dbReference>
<keyword evidence="6" id="KW-1185">Reference proteome</keyword>
<dbReference type="RefSeq" id="WP_057963302.1">
    <property type="nucleotide sequence ID" value="NZ_BAAAXO010000011.1"/>
</dbReference>
<sequence length="107" mass="12133">MKLSRYLSKVFKMLGAVVALCIITVLLLSLSSKGSVRVRILFDGHPVTAISCDPKYTKLQSRAFHQTVYTIPYKDGYDSSDKSYMVTQFKIRQVSVFKVADHLVPRM</sequence>
<gene>
    <name evidence="2" type="ORF">B8W98_06440</name>
    <name evidence="3" type="ORF">C5L28_000736</name>
    <name evidence="1" type="ORF">LPKJCM_00205</name>
</gene>
<reference evidence="3 6" key="3">
    <citation type="journal article" date="2019" name="Appl. Microbiol. Biotechnol.">
        <title>Uncovering carbohydrate metabolism through a genotype-phenotype association study of 56 lactic acid bacteria genomes.</title>
        <authorList>
            <person name="Buron-Moles G."/>
            <person name="Chailyan A."/>
            <person name="Dolejs I."/>
            <person name="Forster J."/>
            <person name="Miks M.H."/>
        </authorList>
    </citation>
    <scope>NUCLEOTIDE SEQUENCE [LARGE SCALE GENOMIC DNA]</scope>
    <source>
        <strain evidence="3 6">DSM 10551</strain>
    </source>
</reference>
<protein>
    <submittedName>
        <fullName evidence="2">Uncharacterized protein</fullName>
    </submittedName>
</protein>
<proteinExistence type="predicted"/>
<comment type="caution">
    <text evidence="2">The sequence shown here is derived from an EMBL/GenBank/DDBJ whole genome shotgun (WGS) entry which is preliminary data.</text>
</comment>
<dbReference type="Proteomes" id="UP000216802">
    <property type="component" value="Unassembled WGS sequence"/>
</dbReference>
<dbReference type="EMBL" id="PUFL01000029">
    <property type="protein sequence ID" value="TDG93850.1"/>
    <property type="molecule type" value="Genomic_DNA"/>
</dbReference>
<dbReference type="AlphaFoldDB" id="A0A269YDL6"/>
<dbReference type="EMBL" id="BDGB01000019">
    <property type="protein sequence ID" value="GAW71134.1"/>
    <property type="molecule type" value="Genomic_DNA"/>
</dbReference>
<accession>A0A269YDL6</accession>
<name>A0A269YDL6_9LACO</name>
<dbReference type="Proteomes" id="UP000214739">
    <property type="component" value="Unassembled WGS sequence"/>
</dbReference>
<reference evidence="2 5" key="2">
    <citation type="submission" date="2017-04" db="EMBL/GenBank/DDBJ databases">
        <title>Kefir bacterial isolates.</title>
        <authorList>
            <person name="Kim Y."/>
            <person name="Blasche S."/>
            <person name="Patil K.R."/>
        </authorList>
    </citation>
    <scope>NUCLEOTIDE SEQUENCE [LARGE SCALE GENOMIC DNA]</scope>
    <source>
        <strain evidence="2 5">OG2</strain>
    </source>
</reference>
<evidence type="ECO:0000313" key="1">
    <source>
        <dbReference type="EMBL" id="GAW71134.1"/>
    </source>
</evidence>